<feature type="region of interest" description="Disordered" evidence="1">
    <location>
        <begin position="17"/>
        <end position="60"/>
    </location>
</feature>
<reference evidence="2" key="1">
    <citation type="submission" date="2023-06" db="EMBL/GenBank/DDBJ databases">
        <title>Genome-scale phylogeny and comparative genomics of the fungal order Sordariales.</title>
        <authorList>
            <consortium name="Lawrence Berkeley National Laboratory"/>
            <person name="Hensen N."/>
            <person name="Bonometti L."/>
            <person name="Westerberg I."/>
            <person name="Brannstrom I.O."/>
            <person name="Guillou S."/>
            <person name="Cros-Aarteil S."/>
            <person name="Calhoun S."/>
            <person name="Haridas S."/>
            <person name="Kuo A."/>
            <person name="Mondo S."/>
            <person name="Pangilinan J."/>
            <person name="Riley R."/>
            <person name="Labutti K."/>
            <person name="Andreopoulos B."/>
            <person name="Lipzen A."/>
            <person name="Chen C."/>
            <person name="Yanf M."/>
            <person name="Daum C."/>
            <person name="Ng V."/>
            <person name="Clum A."/>
            <person name="Steindorff A."/>
            <person name="Ohm R."/>
            <person name="Martin F."/>
            <person name="Silar P."/>
            <person name="Natvig D."/>
            <person name="Lalanne C."/>
            <person name="Gautier V."/>
            <person name="Ament-Velasquez S.L."/>
            <person name="Kruys A."/>
            <person name="Hutchinson M.I."/>
            <person name="Powell A.J."/>
            <person name="Barry K."/>
            <person name="Miller A.N."/>
            <person name="Grigoriev I.V."/>
            <person name="Debuchy R."/>
            <person name="Gladieux P."/>
            <person name="Thoren M.H."/>
            <person name="Johannesson H."/>
        </authorList>
    </citation>
    <scope>NUCLEOTIDE SEQUENCE</scope>
    <source>
        <strain evidence="2">SMH2532-1</strain>
    </source>
</reference>
<comment type="caution">
    <text evidence="2">The sequence shown here is derived from an EMBL/GenBank/DDBJ whole genome shotgun (WGS) entry which is preliminary data.</text>
</comment>
<keyword evidence="3" id="KW-1185">Reference proteome</keyword>
<gene>
    <name evidence="2" type="ORF">B0T16DRAFT_392380</name>
</gene>
<evidence type="ECO:0000313" key="2">
    <source>
        <dbReference type="EMBL" id="KAK0643931.1"/>
    </source>
</evidence>
<name>A0AA39Y2I1_9PEZI</name>
<dbReference type="EMBL" id="JAULSV010000005">
    <property type="protein sequence ID" value="KAK0643931.1"/>
    <property type="molecule type" value="Genomic_DNA"/>
</dbReference>
<dbReference type="Proteomes" id="UP001174936">
    <property type="component" value="Unassembled WGS sequence"/>
</dbReference>
<organism evidence="2 3">
    <name type="scientific">Cercophora newfieldiana</name>
    <dbReference type="NCBI Taxonomy" id="92897"/>
    <lineage>
        <taxon>Eukaryota</taxon>
        <taxon>Fungi</taxon>
        <taxon>Dikarya</taxon>
        <taxon>Ascomycota</taxon>
        <taxon>Pezizomycotina</taxon>
        <taxon>Sordariomycetes</taxon>
        <taxon>Sordariomycetidae</taxon>
        <taxon>Sordariales</taxon>
        <taxon>Lasiosphaeriaceae</taxon>
        <taxon>Cercophora</taxon>
    </lineage>
</organism>
<accession>A0AA39Y2I1</accession>
<sequence length="189" mass="20832">MRCRSCDLVPREWEAEQAKKKCAADKNSLGKDAAAEKRSMVPEKKIDATERKIEDAKGMESMSGMITDAMDHDIAEARITESNLVTIADSATSENESSIENDDSKGYILVEDEAPDYLATQATPAVVEENLATQTERYAMKNECQEKKENDNSDAVDPFTAMRKILATKKTGGESVYSLSSKLLQAPQQ</sequence>
<feature type="region of interest" description="Disordered" evidence="1">
    <location>
        <begin position="88"/>
        <end position="107"/>
    </location>
</feature>
<feature type="compositionally biased region" description="Basic and acidic residues" evidence="1">
    <location>
        <begin position="33"/>
        <end position="58"/>
    </location>
</feature>
<evidence type="ECO:0000313" key="3">
    <source>
        <dbReference type="Proteomes" id="UP001174936"/>
    </source>
</evidence>
<evidence type="ECO:0000256" key="1">
    <source>
        <dbReference type="SAM" id="MobiDB-lite"/>
    </source>
</evidence>
<protein>
    <submittedName>
        <fullName evidence="2">Uncharacterized protein</fullName>
    </submittedName>
</protein>
<dbReference type="AlphaFoldDB" id="A0AA39Y2I1"/>
<proteinExistence type="predicted"/>